<comment type="caution">
    <text evidence="1">The sequence shown here is derived from an EMBL/GenBank/DDBJ whole genome shotgun (WGS) entry which is preliminary data.</text>
</comment>
<reference evidence="1" key="1">
    <citation type="journal article" date="2014" name="Front. Microbiol.">
        <title>High frequency of phylogenetically diverse reductive dehalogenase-homologous genes in deep subseafloor sedimentary metagenomes.</title>
        <authorList>
            <person name="Kawai M."/>
            <person name="Futagami T."/>
            <person name="Toyoda A."/>
            <person name="Takaki Y."/>
            <person name="Nishi S."/>
            <person name="Hori S."/>
            <person name="Arai W."/>
            <person name="Tsubouchi T."/>
            <person name="Morono Y."/>
            <person name="Uchiyama I."/>
            <person name="Ito T."/>
            <person name="Fujiyama A."/>
            <person name="Inagaki F."/>
            <person name="Takami H."/>
        </authorList>
    </citation>
    <scope>NUCLEOTIDE SEQUENCE</scope>
    <source>
        <strain evidence="1">Expedition CK06-06</strain>
    </source>
</reference>
<protein>
    <submittedName>
        <fullName evidence="1">Uncharacterized protein</fullName>
    </submittedName>
</protein>
<evidence type="ECO:0000313" key="1">
    <source>
        <dbReference type="EMBL" id="GAG22410.1"/>
    </source>
</evidence>
<dbReference type="EMBL" id="BARS01034454">
    <property type="protein sequence ID" value="GAG22410.1"/>
    <property type="molecule type" value="Genomic_DNA"/>
</dbReference>
<sequence length="210" mass="21917">YTLSTQYAACPECPVPGIDPVPCDQCQGNEGASHYQIDWFGQVGACAGLGCGTGDFTNQFAIVAPSETLNCQWECISTVGTLVGYTLRAMPGPPYFWRLTFSYAGNASATYESAQSQDPLDCLGANGVPLALTQVSDGFNDCTFAASSVTITAIPDPGGGGAFAMQAPPPASRGLGDTIARATSAIGIKPCKGCDNRRDTLNRLVPYRPI</sequence>
<name>X0VVT6_9ZZZZ</name>
<dbReference type="AlphaFoldDB" id="X0VVT6"/>
<gene>
    <name evidence="1" type="ORF">S01H1_53217</name>
</gene>
<organism evidence="1">
    <name type="scientific">marine sediment metagenome</name>
    <dbReference type="NCBI Taxonomy" id="412755"/>
    <lineage>
        <taxon>unclassified sequences</taxon>
        <taxon>metagenomes</taxon>
        <taxon>ecological metagenomes</taxon>
    </lineage>
</organism>
<proteinExistence type="predicted"/>
<accession>X0VVT6</accession>
<feature type="non-terminal residue" evidence="1">
    <location>
        <position position="1"/>
    </location>
</feature>